<comment type="caution">
    <text evidence="1">The sequence shown here is derived from an EMBL/GenBank/DDBJ whole genome shotgun (WGS) entry which is preliminary data.</text>
</comment>
<evidence type="ECO:0000313" key="1">
    <source>
        <dbReference type="EMBL" id="MVX58248.1"/>
    </source>
</evidence>
<name>A0A7X3G6X3_9STRE</name>
<sequence>MANDSQEIYEDMLATVFAFFGIGDFNEANRMTLFEYRIRNRGRMMTQLEREKDLHLQAFLNRRIKETTKDGKEYRFKSFKDFYNEDKRWKEKLGKGQSTPVNENLIAIAKRMKHYKKGGY</sequence>
<dbReference type="EMBL" id="WSRS01000004">
    <property type="protein sequence ID" value="MVX58248.1"/>
    <property type="molecule type" value="Genomic_DNA"/>
</dbReference>
<gene>
    <name evidence="1" type="ORF">E5983_00985</name>
</gene>
<dbReference type="AlphaFoldDB" id="A0A7X3G6X3"/>
<proteinExistence type="predicted"/>
<evidence type="ECO:0000313" key="2">
    <source>
        <dbReference type="Proteomes" id="UP000461595"/>
    </source>
</evidence>
<protein>
    <submittedName>
        <fullName evidence="1">Uncharacterized protein</fullName>
    </submittedName>
</protein>
<reference evidence="1 2" key="1">
    <citation type="submission" date="2019-12" db="EMBL/GenBank/DDBJ databases">
        <title>Microbes associate with the intestines of laboratory mice.</title>
        <authorList>
            <person name="Navarre W."/>
            <person name="Wong E."/>
        </authorList>
    </citation>
    <scope>NUCLEOTIDE SEQUENCE [LARGE SCALE GENOMIC DNA]</scope>
    <source>
        <strain evidence="1 2">NM51_B2-22</strain>
    </source>
</reference>
<dbReference type="RefSeq" id="WP_160332080.1">
    <property type="nucleotide sequence ID" value="NZ_WSRS01000004.1"/>
</dbReference>
<dbReference type="Proteomes" id="UP000461595">
    <property type="component" value="Unassembled WGS sequence"/>
</dbReference>
<organism evidence="1 2">
    <name type="scientific">Streptococcus danieliae</name>
    <dbReference type="NCBI Taxonomy" id="747656"/>
    <lineage>
        <taxon>Bacteria</taxon>
        <taxon>Bacillati</taxon>
        <taxon>Bacillota</taxon>
        <taxon>Bacilli</taxon>
        <taxon>Lactobacillales</taxon>
        <taxon>Streptococcaceae</taxon>
        <taxon>Streptococcus</taxon>
    </lineage>
</organism>
<accession>A0A7X3G6X3</accession>